<evidence type="ECO:0000313" key="2">
    <source>
        <dbReference type="Proteomes" id="UP000197535"/>
    </source>
</evidence>
<proteinExistence type="predicted"/>
<dbReference type="EMBL" id="LSTO01000001">
    <property type="protein sequence ID" value="OWW22454.1"/>
    <property type="molecule type" value="Genomic_DNA"/>
</dbReference>
<gene>
    <name evidence="1" type="ORF">AYR66_26105</name>
</gene>
<dbReference type="OrthoDB" id="278697at2"/>
<keyword evidence="2" id="KW-1185">Reference proteome</keyword>
<name>A0A254TIP0_9BURK</name>
<organism evidence="1 2">
    <name type="scientific">Noviherbaspirillum denitrificans</name>
    <dbReference type="NCBI Taxonomy" id="1968433"/>
    <lineage>
        <taxon>Bacteria</taxon>
        <taxon>Pseudomonadati</taxon>
        <taxon>Pseudomonadota</taxon>
        <taxon>Betaproteobacteria</taxon>
        <taxon>Burkholderiales</taxon>
        <taxon>Oxalobacteraceae</taxon>
        <taxon>Noviherbaspirillum</taxon>
    </lineage>
</organism>
<reference evidence="1 2" key="1">
    <citation type="submission" date="2016-02" db="EMBL/GenBank/DDBJ databases">
        <authorList>
            <person name="Wen L."/>
            <person name="He K."/>
            <person name="Yang H."/>
        </authorList>
    </citation>
    <scope>NUCLEOTIDE SEQUENCE [LARGE SCALE GENOMIC DNA]</scope>
    <source>
        <strain evidence="1 2">TSA40</strain>
    </source>
</reference>
<accession>A0A254TIP0</accession>
<dbReference type="Proteomes" id="UP000197535">
    <property type="component" value="Unassembled WGS sequence"/>
</dbReference>
<comment type="caution">
    <text evidence="1">The sequence shown here is derived from an EMBL/GenBank/DDBJ whole genome shotgun (WGS) entry which is preliminary data.</text>
</comment>
<evidence type="ECO:0000313" key="1">
    <source>
        <dbReference type="EMBL" id="OWW22454.1"/>
    </source>
</evidence>
<evidence type="ECO:0008006" key="3">
    <source>
        <dbReference type="Google" id="ProtNLM"/>
    </source>
</evidence>
<dbReference type="RefSeq" id="WP_088709274.1">
    <property type="nucleotide sequence ID" value="NZ_LSTO01000001.1"/>
</dbReference>
<dbReference type="AlphaFoldDB" id="A0A254TIP0"/>
<protein>
    <recommendedName>
        <fullName evidence="3">Glycine-rich domain-containing protein-like</fullName>
    </recommendedName>
</protein>
<sequence>MKLHAQKKTPEQIVEAVFSLDLDPIKFKLMDVNEGYGWSREEADRQELEYKRFLALVAKYPEEAIVPDKNVDKFWHAHILDTMKYAEDCQNVFGYFLHHFPYFGMRDAEDAANLAQASDRTRALYREEFGGATAQDAAYCGVAAASYCGAASDTVSAAYCGAASERRDAAYCGVAAAESAYCGAASKQASAYCGAAGPAYCGVVTGKGRPSLDRPRASLAS</sequence>